<evidence type="ECO:0000313" key="7">
    <source>
        <dbReference type="Proteomes" id="UP000595349"/>
    </source>
</evidence>
<feature type="transmembrane region" description="Helical" evidence="5">
    <location>
        <begin position="162"/>
        <end position="181"/>
    </location>
</feature>
<evidence type="ECO:0000256" key="5">
    <source>
        <dbReference type="SAM" id="Phobius"/>
    </source>
</evidence>
<feature type="transmembrane region" description="Helical" evidence="5">
    <location>
        <begin position="67"/>
        <end position="88"/>
    </location>
</feature>
<dbReference type="Pfam" id="PF02659">
    <property type="entry name" value="Mntp"/>
    <property type="match status" value="1"/>
</dbReference>
<dbReference type="AlphaFoldDB" id="A0A7T6ZDR8"/>
<keyword evidence="4 5" id="KW-0472">Membrane</keyword>
<sequence>MAESISMLLLAIVLGMDAFSIAMALGFQAFRIHAVKTGITVGLFHVLMPLAGIGIGHWMANVYSLDVVYFIAGIILVWIGLQMMISSYKSKEKPILKLHGTGLFLFAFIVSLDSFSIGISLGIFGAETFAVIFAFGLSSAVLTWTGLILARLTRLHVGNWGELFGGMILLLYGLNTIRPLFM</sequence>
<dbReference type="PANTHER" id="PTHR35529:SF1">
    <property type="entry name" value="MANGANESE EFFLUX PUMP MNTP-RELATED"/>
    <property type="match status" value="1"/>
</dbReference>
<keyword evidence="2 5" id="KW-0812">Transmembrane</keyword>
<dbReference type="InterPro" id="IPR003810">
    <property type="entry name" value="Mntp/YtaF"/>
</dbReference>
<organism evidence="6 7">
    <name type="scientific">Salicibibacter cibi</name>
    <dbReference type="NCBI Taxonomy" id="2743001"/>
    <lineage>
        <taxon>Bacteria</taxon>
        <taxon>Bacillati</taxon>
        <taxon>Bacillota</taxon>
        <taxon>Bacilli</taxon>
        <taxon>Bacillales</taxon>
        <taxon>Bacillaceae</taxon>
        <taxon>Salicibibacter</taxon>
    </lineage>
</organism>
<evidence type="ECO:0000256" key="4">
    <source>
        <dbReference type="ARBA" id="ARBA00023136"/>
    </source>
</evidence>
<feature type="transmembrane region" description="Helical" evidence="5">
    <location>
        <begin position="6"/>
        <end position="27"/>
    </location>
</feature>
<keyword evidence="3 5" id="KW-1133">Transmembrane helix</keyword>
<name>A0A7T6ZDR8_9BACI</name>
<proteinExistence type="predicted"/>
<gene>
    <name evidence="6" type="ORF">HUG20_18235</name>
</gene>
<dbReference type="RefSeq" id="WP_200086225.1">
    <property type="nucleotide sequence ID" value="NZ_CP054706.1"/>
</dbReference>
<feature type="transmembrane region" description="Helical" evidence="5">
    <location>
        <begin position="100"/>
        <end position="123"/>
    </location>
</feature>
<evidence type="ECO:0000256" key="2">
    <source>
        <dbReference type="ARBA" id="ARBA00022692"/>
    </source>
</evidence>
<reference evidence="6 7" key="1">
    <citation type="submission" date="2020-06" db="EMBL/GenBank/DDBJ databases">
        <title>Genomic analysis of Salicibibacter sp. NKC21-4.</title>
        <authorList>
            <person name="Oh Y.J."/>
        </authorList>
    </citation>
    <scope>NUCLEOTIDE SEQUENCE [LARGE SCALE GENOMIC DNA]</scope>
    <source>
        <strain evidence="6 7">NKC21-4</strain>
    </source>
</reference>
<dbReference type="EMBL" id="CP054706">
    <property type="protein sequence ID" value="QQK81660.1"/>
    <property type="molecule type" value="Genomic_DNA"/>
</dbReference>
<protein>
    <submittedName>
        <fullName evidence="6">Manganese efflux pump</fullName>
    </submittedName>
</protein>
<dbReference type="PANTHER" id="PTHR35529">
    <property type="entry name" value="MANGANESE EFFLUX PUMP MNTP-RELATED"/>
    <property type="match status" value="1"/>
</dbReference>
<feature type="transmembrane region" description="Helical" evidence="5">
    <location>
        <begin position="129"/>
        <end position="150"/>
    </location>
</feature>
<dbReference type="Proteomes" id="UP000595349">
    <property type="component" value="Chromosome"/>
</dbReference>
<evidence type="ECO:0000313" key="6">
    <source>
        <dbReference type="EMBL" id="QQK81660.1"/>
    </source>
</evidence>
<keyword evidence="7" id="KW-1185">Reference proteome</keyword>
<feature type="transmembrane region" description="Helical" evidence="5">
    <location>
        <begin position="39"/>
        <end position="61"/>
    </location>
</feature>
<dbReference type="KEGG" id="scib:HUG20_18235"/>
<evidence type="ECO:0000256" key="3">
    <source>
        <dbReference type="ARBA" id="ARBA00022989"/>
    </source>
</evidence>
<keyword evidence="1" id="KW-1003">Cell membrane</keyword>
<evidence type="ECO:0000256" key="1">
    <source>
        <dbReference type="ARBA" id="ARBA00022475"/>
    </source>
</evidence>
<accession>A0A7T6ZDR8</accession>